<feature type="domain" description="Rhodanese" evidence="1">
    <location>
        <begin position="95"/>
        <end position="224"/>
    </location>
</feature>
<dbReference type="SMART" id="SM00450">
    <property type="entry name" value="RHOD"/>
    <property type="match status" value="1"/>
</dbReference>
<reference evidence="2" key="1">
    <citation type="journal article" date="2020" name="mSystems">
        <title>Genome- and Community-Level Interaction Insights into Carbon Utilization and Element Cycling Functions of Hydrothermarchaeota in Hydrothermal Sediment.</title>
        <authorList>
            <person name="Zhou Z."/>
            <person name="Liu Y."/>
            <person name="Xu W."/>
            <person name="Pan J."/>
            <person name="Luo Z.H."/>
            <person name="Li M."/>
        </authorList>
    </citation>
    <scope>NUCLEOTIDE SEQUENCE [LARGE SCALE GENOMIC DNA]</scope>
    <source>
        <strain evidence="2">HyVt-493</strain>
    </source>
</reference>
<evidence type="ECO:0000313" key="2">
    <source>
        <dbReference type="EMBL" id="HFC91878.1"/>
    </source>
</evidence>
<dbReference type="Pfam" id="PF00581">
    <property type="entry name" value="Rhodanese"/>
    <property type="match status" value="1"/>
</dbReference>
<dbReference type="Proteomes" id="UP000885750">
    <property type="component" value="Unassembled WGS sequence"/>
</dbReference>
<dbReference type="InterPro" id="IPR001763">
    <property type="entry name" value="Rhodanese-like_dom"/>
</dbReference>
<comment type="caution">
    <text evidence="2">The sequence shown here is derived from an EMBL/GenBank/DDBJ whole genome shotgun (WGS) entry which is preliminary data.</text>
</comment>
<organism evidence="2">
    <name type="scientific">Leucothrix mucor</name>
    <dbReference type="NCBI Taxonomy" id="45248"/>
    <lineage>
        <taxon>Bacteria</taxon>
        <taxon>Pseudomonadati</taxon>
        <taxon>Pseudomonadota</taxon>
        <taxon>Gammaproteobacteria</taxon>
        <taxon>Thiotrichales</taxon>
        <taxon>Thiotrichaceae</taxon>
        <taxon>Leucothrix</taxon>
    </lineage>
</organism>
<dbReference type="SUPFAM" id="SSF52821">
    <property type="entry name" value="Rhodanese/Cell cycle control phosphatase"/>
    <property type="match status" value="1"/>
</dbReference>
<evidence type="ECO:0000259" key="1">
    <source>
        <dbReference type="PROSITE" id="PS50206"/>
    </source>
</evidence>
<dbReference type="CDD" id="cd00158">
    <property type="entry name" value="RHOD"/>
    <property type="match status" value="1"/>
</dbReference>
<sequence>MAFSNFFRGKKSKPSIENYRPVAITRALTSVIITHDGKPFEIARTKNNDAILPAMYSKTSRPCPPFCIQPMEIAPGIVNIGELEFIDYLVQKSDGDDSLAIIDSRTADWVLVATIPGTINVPWISLSREVGVTATKMVSVLTRNFKVKVKNADLIDEYFDADKIEQILDFSNAKTLVLFCNGTWCEQSAIQIKALLHLGYPPEKIIYYRDGMQGWVGLGFPTVP</sequence>
<protein>
    <submittedName>
        <fullName evidence="2">Rhodanese-like domain-containing protein</fullName>
    </submittedName>
</protein>
<dbReference type="AlphaFoldDB" id="A0A7V2T1J4"/>
<name>A0A7V2T1J4_LEUMU</name>
<dbReference type="PROSITE" id="PS50206">
    <property type="entry name" value="RHODANESE_3"/>
    <property type="match status" value="1"/>
</dbReference>
<dbReference type="EMBL" id="DRMS01000147">
    <property type="protein sequence ID" value="HFC91878.1"/>
    <property type="molecule type" value="Genomic_DNA"/>
</dbReference>
<dbReference type="Gene3D" id="3.40.250.10">
    <property type="entry name" value="Rhodanese-like domain"/>
    <property type="match status" value="1"/>
</dbReference>
<gene>
    <name evidence="2" type="ORF">ENJ51_03615</name>
</gene>
<proteinExistence type="predicted"/>
<accession>A0A7V2T1J4</accession>
<dbReference type="InterPro" id="IPR036873">
    <property type="entry name" value="Rhodanese-like_dom_sf"/>
</dbReference>